<dbReference type="EMBL" id="CP154834">
    <property type="protein sequence ID" value="XAO73399.1"/>
    <property type="molecule type" value="Genomic_DNA"/>
</dbReference>
<evidence type="ECO:0000313" key="1">
    <source>
        <dbReference type="EMBL" id="XAO73399.1"/>
    </source>
</evidence>
<name>A0AAU6WKR0_9FLAO</name>
<gene>
    <name evidence="1" type="ORF">AAFP95_16820</name>
</gene>
<dbReference type="RefSeq" id="WP_345765901.1">
    <property type="nucleotide sequence ID" value="NZ_CP154834.1"/>
</dbReference>
<accession>A0AAU6WKR0</accession>
<protein>
    <recommendedName>
        <fullName evidence="3">Recombinase zinc beta ribbon domain-containing protein</fullName>
    </recommendedName>
</protein>
<dbReference type="Proteomes" id="UP001463665">
    <property type="component" value="Chromosome"/>
</dbReference>
<reference evidence="1 2" key="1">
    <citation type="submission" date="2024-04" db="EMBL/GenBank/DDBJ databases">
        <title>Genome sequencing and assembly of rice foliar adapted Chryseobacterium endophyticum OsEnb-ALM-A6.</title>
        <authorList>
            <person name="Kumar S."/>
            <person name="Javed M."/>
            <person name="Chouhan V."/>
            <person name="Charishma K."/>
            <person name="Patel A."/>
            <person name="Kumar M."/>
            <person name="Sahu K.P."/>
            <person name="Kumar A."/>
        </authorList>
    </citation>
    <scope>NUCLEOTIDE SEQUENCE [LARGE SCALE GENOMIC DNA]</scope>
    <source>
        <strain evidence="1 2">OsEnb-ALM-A6</strain>
    </source>
</reference>
<keyword evidence="2" id="KW-1185">Reference proteome</keyword>
<evidence type="ECO:0008006" key="3">
    <source>
        <dbReference type="Google" id="ProtNLM"/>
    </source>
</evidence>
<dbReference type="AlphaFoldDB" id="A0AAU6WKR0"/>
<evidence type="ECO:0000313" key="2">
    <source>
        <dbReference type="Proteomes" id="UP001463665"/>
    </source>
</evidence>
<proteinExistence type="predicted"/>
<sequence length="229" mass="26982">MGKTLTGSGSKGKRKKYYYYHCTKGCPYRLSAALLNLNFLKFLKNLNVNDGFQESVRKISNDINANEQKAYNYKKNEIVRAMEKVVNRNLNAQQLFTRGEIDYDDYNLIKNNCKASLKNYTEQLQTQAIEFISKKQTHKHCDMIINDLVNLYESANVITKQKVIRLFFPEKVILASNQIEELLPYRIKVILSISEFKQQREYHKNDQEINDFIKELIFLSRDFNFAKLH</sequence>
<organism evidence="1 2">
    <name type="scientific">Chryseobacterium endophyticum</name>
    <dbReference type="NCBI Taxonomy" id="1854762"/>
    <lineage>
        <taxon>Bacteria</taxon>
        <taxon>Pseudomonadati</taxon>
        <taxon>Bacteroidota</taxon>
        <taxon>Flavobacteriia</taxon>
        <taxon>Flavobacteriales</taxon>
        <taxon>Weeksellaceae</taxon>
        <taxon>Chryseobacterium group</taxon>
        <taxon>Chryseobacterium</taxon>
    </lineage>
</organism>